<evidence type="ECO:0000313" key="1">
    <source>
        <dbReference type="EMBL" id="QNJ57803.1"/>
    </source>
</evidence>
<organism evidence="1 2">
    <name type="scientific">Gordonia phage Love</name>
    <dbReference type="NCBI Taxonomy" id="2762401"/>
    <lineage>
        <taxon>Viruses</taxon>
        <taxon>Duplodnaviria</taxon>
        <taxon>Heunggongvirae</taxon>
        <taxon>Uroviricota</taxon>
        <taxon>Caudoviricetes</taxon>
        <taxon>Stackebrandtviridae</taxon>
        <taxon>Schenleyvirinae</taxon>
        <taxon>Vividuovirus</taxon>
        <taxon>Vividuovirus love</taxon>
    </lineage>
</organism>
<dbReference type="KEGG" id="vg:65128205"/>
<sequence>MTVAELIMIMQLQMMYVDDLEVWLHDGSGEAPVEVQNIEIRRADGRIVL</sequence>
<name>A0A7G8LKN1_9CAUD</name>
<dbReference type="RefSeq" id="YP_010109918.1">
    <property type="nucleotide sequence ID" value="NC_055864.1"/>
</dbReference>
<dbReference type="GeneID" id="65128205"/>
<dbReference type="Proteomes" id="UP000515874">
    <property type="component" value="Segment"/>
</dbReference>
<protein>
    <submittedName>
        <fullName evidence="1">Uncharacterized protein</fullName>
    </submittedName>
</protein>
<proteinExistence type="predicted"/>
<evidence type="ECO:0000313" key="2">
    <source>
        <dbReference type="Proteomes" id="UP000515874"/>
    </source>
</evidence>
<reference evidence="1 2" key="1">
    <citation type="submission" date="2020-07" db="EMBL/GenBank/DDBJ databases">
        <authorList>
            <person name="McAllister N."/>
            <person name="Young J."/>
            <person name="Gollmer S."/>
            <person name="Bannister O.B."/>
            <person name="Bush M.C."/>
            <person name="Haubner S."/>
            <person name="Krishnamurti J."/>
            <person name="Malandra H.A."/>
            <person name="Paule J.S."/>
            <person name="Scott J.D."/>
            <person name="Tumandao C.P."/>
            <person name="Butela K.A."/>
            <person name="Garlena R.A."/>
            <person name="Russell D.A."/>
            <person name="Pope W.H."/>
            <person name="Jacobs-Sera D."/>
            <person name="Hatfull G.F."/>
        </authorList>
    </citation>
    <scope>NUCLEOTIDE SEQUENCE [LARGE SCALE GENOMIC DNA]</scope>
</reference>
<gene>
    <name evidence="1" type="primary">83</name>
    <name evidence="1" type="ORF">SEA_LOVE_83</name>
</gene>
<dbReference type="EMBL" id="MT723934">
    <property type="protein sequence ID" value="QNJ57803.1"/>
    <property type="molecule type" value="Genomic_DNA"/>
</dbReference>
<accession>A0A7G8LKN1</accession>
<keyword evidence="2" id="KW-1185">Reference proteome</keyword>